<dbReference type="RefSeq" id="WP_171112966.1">
    <property type="nucleotide sequence ID" value="NZ_CP053097.1"/>
</dbReference>
<name>A0A6M4JCT3_9MOLU</name>
<dbReference type="KEGG" id="mmio:HLA92_01825"/>
<keyword evidence="6" id="KW-1185">Reference proteome</keyword>
<dbReference type="EMBL" id="CP053097">
    <property type="protein sequence ID" value="QJR44165.1"/>
    <property type="molecule type" value="Genomic_DNA"/>
</dbReference>
<dbReference type="SUPFAM" id="SSF116734">
    <property type="entry name" value="DNA methylase specificity domain"/>
    <property type="match status" value="1"/>
</dbReference>
<feature type="domain" description="Type I restriction modification DNA specificity" evidence="4">
    <location>
        <begin position="7"/>
        <end position="129"/>
    </location>
</feature>
<gene>
    <name evidence="5" type="ORF">HLA92_01825</name>
</gene>
<proteinExistence type="inferred from homology"/>
<keyword evidence="3" id="KW-0238">DNA-binding</keyword>
<reference evidence="5 6" key="1">
    <citation type="submission" date="2020-05" db="EMBL/GenBank/DDBJ databases">
        <title>Novel Mycoplasma species detected in Mirounga angustirostris (northern elephant seal) from the USA.</title>
        <authorList>
            <person name="Volokhov D.V."/>
        </authorList>
    </citation>
    <scope>NUCLEOTIDE SEQUENCE [LARGE SCALE GENOMIC DNA]</scope>
    <source>
        <strain evidence="5 6">Mirounga ES2806-NAS</strain>
    </source>
</reference>
<dbReference type="GO" id="GO:0009307">
    <property type="term" value="P:DNA restriction-modification system"/>
    <property type="evidence" value="ECO:0007669"/>
    <property type="project" value="UniProtKB-KW"/>
</dbReference>
<dbReference type="InterPro" id="IPR044946">
    <property type="entry name" value="Restrct_endonuc_typeI_TRD_sf"/>
</dbReference>
<accession>A0A6M4JCT3</accession>
<dbReference type="Gene3D" id="3.90.220.20">
    <property type="entry name" value="DNA methylase specificity domains"/>
    <property type="match status" value="1"/>
</dbReference>
<dbReference type="AlphaFoldDB" id="A0A6M4JCT3"/>
<evidence type="ECO:0000256" key="2">
    <source>
        <dbReference type="ARBA" id="ARBA00022747"/>
    </source>
</evidence>
<evidence type="ECO:0000256" key="3">
    <source>
        <dbReference type="ARBA" id="ARBA00023125"/>
    </source>
</evidence>
<comment type="similarity">
    <text evidence="1">Belongs to the type-I restriction system S methylase family.</text>
</comment>
<evidence type="ECO:0000259" key="4">
    <source>
        <dbReference type="Pfam" id="PF01420"/>
    </source>
</evidence>
<dbReference type="Pfam" id="PF01420">
    <property type="entry name" value="Methylase_S"/>
    <property type="match status" value="1"/>
</dbReference>
<evidence type="ECO:0000313" key="6">
    <source>
        <dbReference type="Proteomes" id="UP000502118"/>
    </source>
</evidence>
<evidence type="ECO:0000256" key="1">
    <source>
        <dbReference type="ARBA" id="ARBA00010923"/>
    </source>
</evidence>
<evidence type="ECO:0000313" key="5">
    <source>
        <dbReference type="EMBL" id="QJR44165.1"/>
    </source>
</evidence>
<keyword evidence="2" id="KW-0680">Restriction system</keyword>
<dbReference type="InterPro" id="IPR000055">
    <property type="entry name" value="Restrct_endonuc_typeI_TRD"/>
</dbReference>
<organism evidence="5 6">
    <name type="scientific">Mycoplasma miroungirhinis</name>
    <dbReference type="NCBI Taxonomy" id="754516"/>
    <lineage>
        <taxon>Bacteria</taxon>
        <taxon>Bacillati</taxon>
        <taxon>Mycoplasmatota</taxon>
        <taxon>Mollicutes</taxon>
        <taxon>Mycoplasmataceae</taxon>
        <taxon>Mycoplasma</taxon>
    </lineage>
</organism>
<dbReference type="Proteomes" id="UP000502118">
    <property type="component" value="Chromosome"/>
</dbReference>
<sequence length="130" mass="14808">MLLKYILDLKSGKLPVLNEYGKYNVYGSSGIIGKTDFFNSNKESIFIGRVGNCGSLFFNKFESWASDNVIIATLSNSEFILKYIYYFLKTINYKNISIGSTQPLLTQDIIKSINIPEFSLIFQQHIVNII</sequence>
<dbReference type="GO" id="GO:0003677">
    <property type="term" value="F:DNA binding"/>
    <property type="evidence" value="ECO:0007669"/>
    <property type="project" value="UniProtKB-KW"/>
</dbReference>
<protein>
    <recommendedName>
        <fullName evidence="4">Type I restriction modification DNA specificity domain-containing protein</fullName>
    </recommendedName>
</protein>